<dbReference type="GO" id="GO:0009086">
    <property type="term" value="P:methionine biosynthetic process"/>
    <property type="evidence" value="ECO:0007669"/>
    <property type="project" value="UniProtKB-UniRule"/>
</dbReference>
<dbReference type="InterPro" id="IPR002629">
    <property type="entry name" value="Met_Synth_C/arc"/>
</dbReference>
<comment type="cofactor">
    <cofactor evidence="10">
        <name>Zn(2+)</name>
        <dbReference type="ChEBI" id="CHEBI:29105"/>
    </cofactor>
    <text evidence="10">Binds 1 zinc ion per subunit.</text>
</comment>
<feature type="binding site" evidence="12">
    <location>
        <position position="646"/>
    </location>
    <ligand>
        <name>Zn(2+)</name>
        <dbReference type="ChEBI" id="CHEBI:29105"/>
        <label>1</label>
        <note>catalytic</note>
    </ligand>
</feature>
<dbReference type="InterPro" id="IPR038071">
    <property type="entry name" value="UROD/MetE-like_sf"/>
</dbReference>
<dbReference type="EC" id="2.1.1.14" evidence="10"/>
<feature type="binding site" evidence="10 11">
    <location>
        <position position="564"/>
    </location>
    <ligand>
        <name>5-methyltetrahydropteroyltri-L-glutamate</name>
        <dbReference type="ChEBI" id="CHEBI:58207"/>
    </ligand>
</feature>
<feature type="binding site" evidence="10">
    <location>
        <position position="487"/>
    </location>
    <ligand>
        <name>L-homocysteine</name>
        <dbReference type="ChEBI" id="CHEBI:58199"/>
    </ligand>
</feature>
<comment type="catalytic activity">
    <reaction evidence="10">
        <text>5-methyltetrahydropteroyltri-L-glutamate + L-homocysteine = tetrahydropteroyltri-L-glutamate + L-methionine</text>
        <dbReference type="Rhea" id="RHEA:21196"/>
        <dbReference type="ChEBI" id="CHEBI:57844"/>
        <dbReference type="ChEBI" id="CHEBI:58140"/>
        <dbReference type="ChEBI" id="CHEBI:58199"/>
        <dbReference type="ChEBI" id="CHEBI:58207"/>
        <dbReference type="EC" id="2.1.1.14"/>
    </reaction>
</comment>
<feature type="binding site" evidence="10 11">
    <location>
        <begin position="518"/>
        <end position="519"/>
    </location>
    <ligand>
        <name>5-methyltetrahydropteroyltri-L-glutamate</name>
        <dbReference type="ChEBI" id="CHEBI:58207"/>
    </ligand>
</feature>
<dbReference type="GO" id="GO:0003871">
    <property type="term" value="F:5-methyltetrahydropteroyltriglutamate-homocysteine S-methyltransferase activity"/>
    <property type="evidence" value="ECO:0007669"/>
    <property type="project" value="UniProtKB-UniRule"/>
</dbReference>
<evidence type="ECO:0000256" key="10">
    <source>
        <dbReference type="HAMAP-Rule" id="MF_00172"/>
    </source>
</evidence>
<dbReference type="FunFam" id="3.20.20.210:FF:000003">
    <property type="entry name" value="5-methyltetrahydropteroyltriglutamate--homocysteine methyltransferase"/>
    <property type="match status" value="1"/>
</dbReference>
<dbReference type="Pfam" id="PF01717">
    <property type="entry name" value="Meth_synt_2"/>
    <property type="match status" value="1"/>
</dbReference>
<dbReference type="PANTHER" id="PTHR30519">
    <property type="entry name" value="5-METHYLTETRAHYDROPTEROYLTRIGLUTAMATE--HOMOCYSTEINE METHYLTRANSFERASE"/>
    <property type="match status" value="1"/>
</dbReference>
<dbReference type="NCBIfam" id="NF003556">
    <property type="entry name" value="PRK05222.1"/>
    <property type="match status" value="1"/>
</dbReference>
<feature type="binding site" evidence="10">
    <location>
        <position position="668"/>
    </location>
    <ligand>
        <name>Zn(2+)</name>
        <dbReference type="ChEBI" id="CHEBI:29105"/>
        <note>catalytic</note>
    </ligand>
</feature>
<dbReference type="STRING" id="555512.SAMN04487993_101550"/>
<feature type="binding site" evidence="11">
    <location>
        <position position="117"/>
    </location>
    <ligand>
        <name>5-methyltetrahydropteroyltri-L-glutamate</name>
        <dbReference type="ChEBI" id="CHEBI:58207"/>
    </ligand>
</feature>
<feature type="binding site" evidence="10">
    <location>
        <position position="112"/>
    </location>
    <ligand>
        <name>5-methyltetrahydropteroyltri-L-glutamate</name>
        <dbReference type="ChEBI" id="CHEBI:58207"/>
    </ligand>
</feature>
<evidence type="ECO:0000256" key="2">
    <source>
        <dbReference type="ARBA" id="ARBA00004681"/>
    </source>
</evidence>
<keyword evidence="9 10" id="KW-0486">Methionine biosynthesis</keyword>
<evidence type="ECO:0000256" key="1">
    <source>
        <dbReference type="ARBA" id="ARBA00002777"/>
    </source>
</evidence>
<evidence type="ECO:0000256" key="7">
    <source>
        <dbReference type="ARBA" id="ARBA00022723"/>
    </source>
</evidence>
<keyword evidence="4 10" id="KW-0489">Methyltransferase</keyword>
<feature type="active site" description="Proton donor" evidence="10 13">
    <location>
        <position position="697"/>
    </location>
</feature>
<dbReference type="NCBIfam" id="TIGR01371">
    <property type="entry name" value="met_syn_B12ind"/>
    <property type="match status" value="1"/>
</dbReference>
<accession>A0A1G8QD83</accession>
<keyword evidence="6 10" id="KW-0808">Transferase</keyword>
<dbReference type="InterPro" id="IPR013215">
    <property type="entry name" value="Cbl-indep_Met_Synth_N"/>
</dbReference>
<feature type="binding site" evidence="10 11">
    <location>
        <begin position="434"/>
        <end position="436"/>
    </location>
    <ligand>
        <name>L-methionine</name>
        <dbReference type="ChEBI" id="CHEBI:57844"/>
    </ligand>
</feature>
<keyword evidence="7 10" id="KW-0479">Metal-binding</keyword>
<keyword evidence="17" id="KW-1185">Reference proteome</keyword>
<comment type="cofactor">
    <cofactor evidence="12">
        <name>Zn(2+)</name>
        <dbReference type="ChEBI" id="CHEBI:29105"/>
    </cofactor>
    <text evidence="12">Binds 2 Zn(2+) ions per subunit.</text>
</comment>
<evidence type="ECO:0000256" key="9">
    <source>
        <dbReference type="ARBA" id="ARBA00023167"/>
    </source>
</evidence>
<evidence type="ECO:0000256" key="4">
    <source>
        <dbReference type="ARBA" id="ARBA00022603"/>
    </source>
</evidence>
<dbReference type="Proteomes" id="UP000199093">
    <property type="component" value="Unassembled WGS sequence"/>
</dbReference>
<dbReference type="PIRSF" id="PIRSF000382">
    <property type="entry name" value="MeTrfase_B12_ind"/>
    <property type="match status" value="1"/>
</dbReference>
<feature type="binding site" evidence="12">
    <location>
        <position position="668"/>
    </location>
    <ligand>
        <name>Zn(2+)</name>
        <dbReference type="ChEBI" id="CHEBI:29105"/>
        <label>1</label>
        <note>catalytic</note>
    </ligand>
</feature>
<feature type="domain" description="Cobalamin-independent methionine synthase MetE C-terminal/archaeal" evidence="14">
    <location>
        <begin position="429"/>
        <end position="751"/>
    </location>
</feature>
<gene>
    <name evidence="10" type="primary">metE</name>
    <name evidence="16" type="ORF">SAMN04487993_101550</name>
</gene>
<comment type="similarity">
    <text evidence="3 10">Belongs to the vitamin-B12 independent methionine synthase family.</text>
</comment>
<dbReference type="UniPathway" id="UPA00051">
    <property type="reaction ID" value="UER00082"/>
</dbReference>
<feature type="binding site" evidence="10">
    <location>
        <position position="646"/>
    </location>
    <ligand>
        <name>Zn(2+)</name>
        <dbReference type="ChEBI" id="CHEBI:29105"/>
        <note>catalytic</note>
    </ligand>
</feature>
<dbReference type="HAMAP" id="MF_00172">
    <property type="entry name" value="Meth_synth"/>
    <property type="match status" value="1"/>
</dbReference>
<comment type="pathway">
    <text evidence="2 10">Amino-acid biosynthesis; L-methionine biosynthesis via de novo pathway; L-methionine from L-homocysteine (MetE route): step 1/1.</text>
</comment>
<evidence type="ECO:0000256" key="8">
    <source>
        <dbReference type="ARBA" id="ARBA00022833"/>
    </source>
</evidence>
<evidence type="ECO:0000256" key="6">
    <source>
        <dbReference type="ARBA" id="ARBA00022679"/>
    </source>
</evidence>
<evidence type="ECO:0000256" key="13">
    <source>
        <dbReference type="PIRSR" id="PIRSR000382-3"/>
    </source>
</evidence>
<dbReference type="RefSeq" id="WP_165616856.1">
    <property type="nucleotide sequence ID" value="NZ_FNEJ01000015.1"/>
</dbReference>
<feature type="binding site" evidence="10">
    <location>
        <position position="729"/>
    </location>
    <ligand>
        <name>Zn(2+)</name>
        <dbReference type="ChEBI" id="CHEBI:29105"/>
        <note>catalytic</note>
    </ligand>
</feature>
<feature type="binding site" evidence="10">
    <location>
        <begin position="16"/>
        <end position="19"/>
    </location>
    <ligand>
        <name>5-methyltetrahydropteroyltri-L-glutamate</name>
        <dbReference type="ChEBI" id="CHEBI:58207"/>
    </ligand>
</feature>
<feature type="binding site" evidence="12">
    <location>
        <position position="644"/>
    </location>
    <ligand>
        <name>Zn(2+)</name>
        <dbReference type="ChEBI" id="CHEBI:29105"/>
        <label>1</label>
        <note>catalytic</note>
    </ligand>
</feature>
<evidence type="ECO:0000259" key="15">
    <source>
        <dbReference type="Pfam" id="PF08267"/>
    </source>
</evidence>
<dbReference type="GO" id="GO:0032259">
    <property type="term" value="P:methylation"/>
    <property type="evidence" value="ECO:0007669"/>
    <property type="project" value="UniProtKB-KW"/>
</dbReference>
<sequence length="776" mass="83936">MAIAANLGFPRIGARRELKTALEAHWAGRISAEDLAAEGALLRARHWALQKEAGLDVIPSNDFSFYDQVLDATALLGAVPERFGPLQGAVTPAQYFAMARGTKTAPAMEMTKWFDTNYHYIVPEFTDGQAFRLGSLKPVEEFLEAKAQGILTRPVLLGPVTWLSLGKAKTAGVDPLALLPAILPIYADILRRLRQAGAEWVQIDEPVLVTDLSQGQARALRSAYADLAEAGPKVMLASYFGALDDNLDLALSLPTAGLHLDLVRAPGQIAQVLAAESGQLSDKVLSLGLVDGRNVWRADLAQALTVAQQAAQAFGTERIQIAPSCSLLHVPVDLAAETGLEEDLRGWLAFATQKLAEVAVLSRALAGADVAADLAASDAAAAARRASPRIHDPRVKARSAAVTAADLARPAPYAQRARAQQAVLALPAFPTTTIGSFPQTAEVRRARADHRKGLLSDADYTGFLQRETEACIRQQEDLGLDMLVHGEFERTDMVEYFGEKLSGYAFTQAGWVQSYGSRCVKPPLIYGDVSRPQPMTVDWARFAQALTDRPVKGMLTGPVTLLQWSFVRDDQPRSETCRQIALAIRDEVADLEAAGLRAIQIDEPALREGLPLRRADWTGYLHWAVDAFRLSAACVRDATQIHTHMCYSEFSDIMPSIAAMDADVLSIETSRSDMDLLQDFGSFAYPNEIGPGLWDIHSPRVPSHAQMVTLLRKASSVIPAERLWVNPDCGLKTRAWPETLAALRNLVAAAAALRAGDLAPLPVTGAKASVQACACR</sequence>
<keyword evidence="10" id="KW-0677">Repeat</keyword>
<evidence type="ECO:0000313" key="16">
    <source>
        <dbReference type="EMBL" id="SDJ02533.1"/>
    </source>
</evidence>
<dbReference type="CDD" id="cd03312">
    <property type="entry name" value="CIMS_N_terminal_like"/>
    <property type="match status" value="1"/>
</dbReference>
<feature type="domain" description="Cobalamin-independent methionine synthase MetE N-terminal" evidence="15">
    <location>
        <begin position="5"/>
        <end position="312"/>
    </location>
</feature>
<feature type="binding site" evidence="10 11">
    <location>
        <position position="602"/>
    </location>
    <ligand>
        <name>L-homocysteine</name>
        <dbReference type="ChEBI" id="CHEBI:58199"/>
    </ligand>
</feature>
<dbReference type="Gene3D" id="3.20.20.210">
    <property type="match status" value="2"/>
</dbReference>
<comment type="function">
    <text evidence="1 10">Catalyzes the transfer of a methyl group from 5-methyltetrahydrofolate to homocysteine resulting in methionine formation.</text>
</comment>
<keyword evidence="5 10" id="KW-0028">Amino-acid biosynthesis</keyword>
<evidence type="ECO:0000256" key="5">
    <source>
        <dbReference type="ARBA" id="ARBA00022605"/>
    </source>
</evidence>
<dbReference type="InterPro" id="IPR006276">
    <property type="entry name" value="Cobalamin-indep_Met_synthase"/>
</dbReference>
<dbReference type="CDD" id="cd03311">
    <property type="entry name" value="CIMS_C_terminal_like"/>
    <property type="match status" value="1"/>
</dbReference>
<dbReference type="Pfam" id="PF08267">
    <property type="entry name" value="Meth_synt_1"/>
    <property type="match status" value="1"/>
</dbReference>
<evidence type="ECO:0000256" key="12">
    <source>
        <dbReference type="PIRSR" id="PIRSR000382-2"/>
    </source>
</evidence>
<evidence type="ECO:0000256" key="3">
    <source>
        <dbReference type="ARBA" id="ARBA00009553"/>
    </source>
</evidence>
<dbReference type="EMBL" id="FNEJ01000015">
    <property type="protein sequence ID" value="SDJ02533.1"/>
    <property type="molecule type" value="Genomic_DNA"/>
</dbReference>
<feature type="binding site" evidence="11">
    <location>
        <position position="19"/>
    </location>
    <ligand>
        <name>5-methyltetrahydropteroyltri-L-glutamate</name>
        <dbReference type="ChEBI" id="CHEBI:58207"/>
    </ligand>
</feature>
<feature type="binding site" evidence="10">
    <location>
        <position position="608"/>
    </location>
    <ligand>
        <name>5-methyltetrahydropteroyltri-L-glutamate</name>
        <dbReference type="ChEBI" id="CHEBI:58207"/>
    </ligand>
</feature>
<organism evidence="16 17">
    <name type="scientific">Salipiger marinus</name>
    <dbReference type="NCBI Taxonomy" id="555512"/>
    <lineage>
        <taxon>Bacteria</taxon>
        <taxon>Pseudomonadati</taxon>
        <taxon>Pseudomonadota</taxon>
        <taxon>Alphaproteobacteria</taxon>
        <taxon>Rhodobacterales</taxon>
        <taxon>Roseobacteraceae</taxon>
        <taxon>Salipiger</taxon>
    </lineage>
</organism>
<evidence type="ECO:0000259" key="14">
    <source>
        <dbReference type="Pfam" id="PF01717"/>
    </source>
</evidence>
<reference evidence="16 17" key="1">
    <citation type="submission" date="2016-10" db="EMBL/GenBank/DDBJ databases">
        <authorList>
            <person name="de Groot N.N."/>
        </authorList>
    </citation>
    <scope>NUCLEOTIDE SEQUENCE [LARGE SCALE GENOMIC DNA]</scope>
    <source>
        <strain evidence="16 17">DSM 26424</strain>
    </source>
</reference>
<feature type="binding site" evidence="10 11">
    <location>
        <begin position="434"/>
        <end position="436"/>
    </location>
    <ligand>
        <name>L-homocysteine</name>
        <dbReference type="ChEBI" id="CHEBI:58199"/>
    </ligand>
</feature>
<evidence type="ECO:0000256" key="11">
    <source>
        <dbReference type="PIRSR" id="PIRSR000382-1"/>
    </source>
</evidence>
<dbReference type="SUPFAM" id="SSF51726">
    <property type="entry name" value="UROD/MetE-like"/>
    <property type="match status" value="2"/>
</dbReference>
<feature type="binding site" evidence="12">
    <location>
        <position position="729"/>
    </location>
    <ligand>
        <name>Zn(2+)</name>
        <dbReference type="ChEBI" id="CHEBI:29105"/>
        <label>1</label>
        <note>catalytic</note>
    </ligand>
</feature>
<feature type="binding site" evidence="10 11">
    <location>
        <position position="487"/>
    </location>
    <ligand>
        <name>L-methionine</name>
        <dbReference type="ChEBI" id="CHEBI:57844"/>
    </ligand>
</feature>
<feature type="binding site" evidence="10">
    <location>
        <position position="644"/>
    </location>
    <ligand>
        <name>Zn(2+)</name>
        <dbReference type="ChEBI" id="CHEBI:29105"/>
        <note>catalytic</note>
    </ligand>
</feature>
<name>A0A1G8QD83_9RHOB</name>
<evidence type="ECO:0000313" key="17">
    <source>
        <dbReference type="Proteomes" id="UP000199093"/>
    </source>
</evidence>
<proteinExistence type="inferred from homology"/>
<dbReference type="AlphaFoldDB" id="A0A1G8QD83"/>
<keyword evidence="8 10" id="KW-0862">Zinc</keyword>
<dbReference type="GO" id="GO:0008270">
    <property type="term" value="F:zinc ion binding"/>
    <property type="evidence" value="ECO:0007669"/>
    <property type="project" value="InterPro"/>
</dbReference>
<feature type="binding site" evidence="10 11">
    <location>
        <position position="602"/>
    </location>
    <ligand>
        <name>L-methionine</name>
        <dbReference type="ChEBI" id="CHEBI:57844"/>
    </ligand>
</feature>
<protein>
    <recommendedName>
        <fullName evidence="10">5-methyltetrahydropteroyltriglutamate--homocysteine methyltransferase</fullName>
        <ecNumber evidence="10">2.1.1.14</ecNumber>
    </recommendedName>
    <alternativeName>
        <fullName evidence="10">Cobalamin-independent methionine synthase</fullName>
    </alternativeName>
    <alternativeName>
        <fullName evidence="10">Methionine synthase, vitamin-B12 independent isozyme</fullName>
    </alternativeName>
</protein>